<sequence>MCEEVKEEINPQPPGQPLPQATLSEASLLLLEALLVHRFGHRSLGARVSATALSGAALSCKEMSLPYSQGHQSQVKGPARASLVEPSGQGGARSRQGEAETPGKGSTSRGRLQSGREDLPASRIPAWAVRVAATHP</sequence>
<protein>
    <submittedName>
        <fullName evidence="2">Uncharacterized protein</fullName>
    </submittedName>
</protein>
<organism evidence="2 3">
    <name type="scientific">Phyllostomus discolor</name>
    <name type="common">pale spear-nosed bat</name>
    <dbReference type="NCBI Taxonomy" id="89673"/>
    <lineage>
        <taxon>Eukaryota</taxon>
        <taxon>Metazoa</taxon>
        <taxon>Chordata</taxon>
        <taxon>Craniata</taxon>
        <taxon>Vertebrata</taxon>
        <taxon>Euteleostomi</taxon>
        <taxon>Mammalia</taxon>
        <taxon>Eutheria</taxon>
        <taxon>Laurasiatheria</taxon>
        <taxon>Chiroptera</taxon>
        <taxon>Yangochiroptera</taxon>
        <taxon>Phyllostomidae</taxon>
        <taxon>Phyllostominae</taxon>
        <taxon>Phyllostomus</taxon>
    </lineage>
</organism>
<name>A0A834EAG4_9CHIR</name>
<evidence type="ECO:0000256" key="1">
    <source>
        <dbReference type="SAM" id="MobiDB-lite"/>
    </source>
</evidence>
<feature type="region of interest" description="Disordered" evidence="1">
    <location>
        <begin position="1"/>
        <end position="20"/>
    </location>
</feature>
<reference evidence="2 3" key="1">
    <citation type="journal article" date="2020" name="Nature">
        <title>Six reference-quality genomes reveal evolution of bat adaptations.</title>
        <authorList>
            <person name="Jebb D."/>
            <person name="Huang Z."/>
            <person name="Pippel M."/>
            <person name="Hughes G.M."/>
            <person name="Lavrichenko K."/>
            <person name="Devanna P."/>
            <person name="Winkler S."/>
            <person name="Jermiin L.S."/>
            <person name="Skirmuntt E.C."/>
            <person name="Katzourakis A."/>
            <person name="Burkitt-Gray L."/>
            <person name="Ray D.A."/>
            <person name="Sullivan K.A.M."/>
            <person name="Roscito J.G."/>
            <person name="Kirilenko B.M."/>
            <person name="Davalos L.M."/>
            <person name="Corthals A.P."/>
            <person name="Power M.L."/>
            <person name="Jones G."/>
            <person name="Ransome R.D."/>
            <person name="Dechmann D.K.N."/>
            <person name="Locatelli A.G."/>
            <person name="Puechmaille S.J."/>
            <person name="Fedrigo O."/>
            <person name="Jarvis E.D."/>
            <person name="Hiller M."/>
            <person name="Vernes S.C."/>
            <person name="Myers E.W."/>
            <person name="Teeling E.C."/>
        </authorList>
    </citation>
    <scope>NUCLEOTIDE SEQUENCE [LARGE SCALE GENOMIC DNA]</scope>
    <source>
        <strain evidence="2">Bat1K_MPI-CBG_1</strain>
    </source>
</reference>
<proteinExistence type="predicted"/>
<feature type="region of interest" description="Disordered" evidence="1">
    <location>
        <begin position="66"/>
        <end position="136"/>
    </location>
</feature>
<evidence type="ECO:0000313" key="3">
    <source>
        <dbReference type="Proteomes" id="UP000664940"/>
    </source>
</evidence>
<comment type="caution">
    <text evidence="2">The sequence shown here is derived from an EMBL/GenBank/DDBJ whole genome shotgun (WGS) entry which is preliminary data.</text>
</comment>
<evidence type="ECO:0000313" key="2">
    <source>
        <dbReference type="EMBL" id="KAF6109701.1"/>
    </source>
</evidence>
<gene>
    <name evidence="2" type="ORF">HJG60_010927</name>
</gene>
<feature type="compositionally biased region" description="Polar residues" evidence="1">
    <location>
        <begin position="66"/>
        <end position="75"/>
    </location>
</feature>
<dbReference type="EMBL" id="JABVXQ010000005">
    <property type="protein sequence ID" value="KAF6109701.1"/>
    <property type="molecule type" value="Genomic_DNA"/>
</dbReference>
<dbReference type="Proteomes" id="UP000664940">
    <property type="component" value="Unassembled WGS sequence"/>
</dbReference>
<accession>A0A834EAG4</accession>
<dbReference type="AlphaFoldDB" id="A0A834EAG4"/>